<evidence type="ECO:0000313" key="2">
    <source>
        <dbReference type="Proteomes" id="UP000054337"/>
    </source>
</evidence>
<dbReference type="Proteomes" id="UP000054337">
    <property type="component" value="Unassembled WGS sequence"/>
</dbReference>
<reference evidence="1 2" key="1">
    <citation type="journal article" date="2013" name="PLoS Genet.">
        <title>Comparative genome structure, secondary metabolite, and effector coding capacity across Cochliobolus pathogens.</title>
        <authorList>
            <person name="Condon B.J."/>
            <person name="Leng Y."/>
            <person name="Wu D."/>
            <person name="Bushley K.E."/>
            <person name="Ohm R.A."/>
            <person name="Otillar R."/>
            <person name="Martin J."/>
            <person name="Schackwitz W."/>
            <person name="Grimwood J."/>
            <person name="MohdZainudin N."/>
            <person name="Xue C."/>
            <person name="Wang R."/>
            <person name="Manning V.A."/>
            <person name="Dhillon B."/>
            <person name="Tu Z.J."/>
            <person name="Steffenson B.J."/>
            <person name="Salamov A."/>
            <person name="Sun H."/>
            <person name="Lowry S."/>
            <person name="LaButti K."/>
            <person name="Han J."/>
            <person name="Copeland A."/>
            <person name="Lindquist E."/>
            <person name="Barry K."/>
            <person name="Schmutz J."/>
            <person name="Baker S.E."/>
            <person name="Ciuffetti L.M."/>
            <person name="Grigoriev I.V."/>
            <person name="Zhong S."/>
            <person name="Turgeon B.G."/>
        </authorList>
    </citation>
    <scope>NUCLEOTIDE SEQUENCE [LARGE SCALE GENOMIC DNA]</scope>
    <source>
        <strain evidence="1 2">FI3</strain>
    </source>
</reference>
<dbReference type="HOGENOM" id="CLU_2739650_0_0_1"/>
<accession>W7ESG5</accession>
<dbReference type="AlphaFoldDB" id="W7ESG5"/>
<protein>
    <submittedName>
        <fullName evidence="1">Uncharacterized protein</fullName>
    </submittedName>
</protein>
<sequence>MFKSTGFGCCLLGNVRLSAGLNCPTDLLYKLVSTCTNTKTAVSWLHYKELDITSFDIPTPLHEISHIRAAG</sequence>
<organism evidence="1 2">
    <name type="scientific">Bipolaris victoriae (strain FI3)</name>
    <name type="common">Victoria blight of oats agent</name>
    <name type="synonym">Cochliobolus victoriae</name>
    <dbReference type="NCBI Taxonomy" id="930091"/>
    <lineage>
        <taxon>Eukaryota</taxon>
        <taxon>Fungi</taxon>
        <taxon>Dikarya</taxon>
        <taxon>Ascomycota</taxon>
        <taxon>Pezizomycotina</taxon>
        <taxon>Dothideomycetes</taxon>
        <taxon>Pleosporomycetidae</taxon>
        <taxon>Pleosporales</taxon>
        <taxon>Pleosporineae</taxon>
        <taxon>Pleosporaceae</taxon>
        <taxon>Bipolaris</taxon>
    </lineage>
</organism>
<dbReference type="GeneID" id="26260771"/>
<dbReference type="RefSeq" id="XP_014556535.1">
    <property type="nucleotide sequence ID" value="XM_014701049.1"/>
</dbReference>
<proteinExistence type="predicted"/>
<gene>
    <name evidence="1" type="ORF">COCVIDRAFT_99574</name>
</gene>
<name>W7ESG5_BIPV3</name>
<keyword evidence="2" id="KW-1185">Reference proteome</keyword>
<evidence type="ECO:0000313" key="1">
    <source>
        <dbReference type="EMBL" id="EUN26932.1"/>
    </source>
</evidence>
<dbReference type="EMBL" id="KI968734">
    <property type="protein sequence ID" value="EUN26932.1"/>
    <property type="molecule type" value="Genomic_DNA"/>
</dbReference>